<dbReference type="EMBL" id="BGZK01003925">
    <property type="protein sequence ID" value="GBP05637.1"/>
    <property type="molecule type" value="Genomic_DNA"/>
</dbReference>
<comment type="caution">
    <text evidence="1">The sequence shown here is derived from an EMBL/GenBank/DDBJ whole genome shotgun (WGS) entry which is preliminary data.</text>
</comment>
<name>A0A4C1SWE8_EUMVA</name>
<organism evidence="1 2">
    <name type="scientific">Eumeta variegata</name>
    <name type="common">Bagworm moth</name>
    <name type="synonym">Eumeta japonica</name>
    <dbReference type="NCBI Taxonomy" id="151549"/>
    <lineage>
        <taxon>Eukaryota</taxon>
        <taxon>Metazoa</taxon>
        <taxon>Ecdysozoa</taxon>
        <taxon>Arthropoda</taxon>
        <taxon>Hexapoda</taxon>
        <taxon>Insecta</taxon>
        <taxon>Pterygota</taxon>
        <taxon>Neoptera</taxon>
        <taxon>Endopterygota</taxon>
        <taxon>Lepidoptera</taxon>
        <taxon>Glossata</taxon>
        <taxon>Ditrysia</taxon>
        <taxon>Tineoidea</taxon>
        <taxon>Psychidae</taxon>
        <taxon>Oiketicinae</taxon>
        <taxon>Eumeta</taxon>
    </lineage>
</organism>
<gene>
    <name evidence="1" type="ORF">EVAR_100903_1</name>
</gene>
<dbReference type="Proteomes" id="UP000299102">
    <property type="component" value="Unassembled WGS sequence"/>
</dbReference>
<accession>A0A4C1SWE8</accession>
<protein>
    <submittedName>
        <fullName evidence="1">Uncharacterized protein</fullName>
    </submittedName>
</protein>
<reference evidence="1 2" key="1">
    <citation type="journal article" date="2019" name="Commun. Biol.">
        <title>The bagworm genome reveals a unique fibroin gene that provides high tensile strength.</title>
        <authorList>
            <person name="Kono N."/>
            <person name="Nakamura H."/>
            <person name="Ohtoshi R."/>
            <person name="Tomita M."/>
            <person name="Numata K."/>
            <person name="Arakawa K."/>
        </authorList>
    </citation>
    <scope>NUCLEOTIDE SEQUENCE [LARGE SCALE GENOMIC DNA]</scope>
</reference>
<evidence type="ECO:0000313" key="1">
    <source>
        <dbReference type="EMBL" id="GBP05637.1"/>
    </source>
</evidence>
<keyword evidence="2" id="KW-1185">Reference proteome</keyword>
<sequence length="71" mass="7532">MPEIETSALHAVINNENQTVIYSDESGTGWGRTLSVQPGNIGSGTPSYSLVLSITRLLAPSAERAQYVADP</sequence>
<proteinExistence type="predicted"/>
<dbReference type="AlphaFoldDB" id="A0A4C1SWE8"/>
<evidence type="ECO:0000313" key="2">
    <source>
        <dbReference type="Proteomes" id="UP000299102"/>
    </source>
</evidence>